<proteinExistence type="predicted"/>
<evidence type="ECO:0000313" key="1">
    <source>
        <dbReference type="EMBL" id="GAA4666070.1"/>
    </source>
</evidence>
<organism evidence="1 2">
    <name type="scientific">Frondihabitans cladoniiphilus</name>
    <dbReference type="NCBI Taxonomy" id="715785"/>
    <lineage>
        <taxon>Bacteria</taxon>
        <taxon>Bacillati</taxon>
        <taxon>Actinomycetota</taxon>
        <taxon>Actinomycetes</taxon>
        <taxon>Micrococcales</taxon>
        <taxon>Microbacteriaceae</taxon>
        <taxon>Frondihabitans</taxon>
    </lineage>
</organism>
<keyword evidence="2" id="KW-1185">Reference proteome</keyword>
<dbReference type="RefSeq" id="WP_345372747.1">
    <property type="nucleotide sequence ID" value="NZ_BAABLM010000001.1"/>
</dbReference>
<sequence length="149" mass="16085">MTRWAPQKSDTVRSLATEILHNYASGRAFVAVDGLADAGVAAFSDDLAAALRELDHAAERASFDDYPDEAALRTGLVDPFRAGRTEGPAVLVVDGALDGHDDLRGLWNYAVWVEGAIPAGKGYDARFRTDAVIDNADPEHPRRLFDDAC</sequence>
<accession>A0ABP8VMR1</accession>
<comment type="caution">
    <text evidence="1">The sequence shown here is derived from an EMBL/GenBank/DDBJ whole genome shotgun (WGS) entry which is preliminary data.</text>
</comment>
<dbReference type="Proteomes" id="UP001501295">
    <property type="component" value="Unassembled WGS sequence"/>
</dbReference>
<gene>
    <name evidence="1" type="ORF">GCM10025780_04530</name>
</gene>
<reference evidence="2" key="1">
    <citation type="journal article" date="2019" name="Int. J. Syst. Evol. Microbiol.">
        <title>The Global Catalogue of Microorganisms (GCM) 10K type strain sequencing project: providing services to taxonomists for standard genome sequencing and annotation.</title>
        <authorList>
            <consortium name="The Broad Institute Genomics Platform"/>
            <consortium name="The Broad Institute Genome Sequencing Center for Infectious Disease"/>
            <person name="Wu L."/>
            <person name="Ma J."/>
        </authorList>
    </citation>
    <scope>NUCLEOTIDE SEQUENCE [LARGE SCALE GENOMIC DNA]</scope>
    <source>
        <strain evidence="2">JCM 18956</strain>
    </source>
</reference>
<protein>
    <submittedName>
        <fullName evidence="1">Uncharacterized protein</fullName>
    </submittedName>
</protein>
<evidence type="ECO:0000313" key="2">
    <source>
        <dbReference type="Proteomes" id="UP001501295"/>
    </source>
</evidence>
<name>A0ABP8VMR1_9MICO</name>
<dbReference type="EMBL" id="BAABLM010000001">
    <property type="protein sequence ID" value="GAA4666070.1"/>
    <property type="molecule type" value="Genomic_DNA"/>
</dbReference>